<dbReference type="PANTHER" id="PTHR32071">
    <property type="entry name" value="TRANSCRIPTIONAL REGULATORY PROTEIN"/>
    <property type="match status" value="1"/>
</dbReference>
<dbReference type="InterPro" id="IPR025943">
    <property type="entry name" value="Sigma_54_int_dom_ATP-bd_2"/>
</dbReference>
<keyword evidence="1" id="KW-0547">Nucleotide-binding</keyword>
<dbReference type="InterPro" id="IPR002197">
    <property type="entry name" value="HTH_Fis"/>
</dbReference>
<dbReference type="InterPro" id="IPR035965">
    <property type="entry name" value="PAS-like_dom_sf"/>
</dbReference>
<proteinExistence type="predicted"/>
<evidence type="ECO:0000256" key="5">
    <source>
        <dbReference type="ARBA" id="ARBA00023163"/>
    </source>
</evidence>
<dbReference type="Gene3D" id="1.10.10.60">
    <property type="entry name" value="Homeodomain-like"/>
    <property type="match status" value="1"/>
</dbReference>
<keyword evidence="2" id="KW-0067">ATP-binding</keyword>
<dbReference type="SMART" id="SM00091">
    <property type="entry name" value="PAS"/>
    <property type="match status" value="1"/>
</dbReference>
<dbReference type="Gene3D" id="1.10.8.60">
    <property type="match status" value="1"/>
</dbReference>
<keyword evidence="8" id="KW-1185">Reference proteome</keyword>
<evidence type="ECO:0000256" key="1">
    <source>
        <dbReference type="ARBA" id="ARBA00022741"/>
    </source>
</evidence>
<dbReference type="InterPro" id="IPR002078">
    <property type="entry name" value="Sigma_54_int"/>
</dbReference>
<evidence type="ECO:0000313" key="7">
    <source>
        <dbReference type="EMBL" id="XFO64844.1"/>
    </source>
</evidence>
<protein>
    <submittedName>
        <fullName evidence="7">Acetoin dehydrogenase operon transcriptional activator AcoR</fullName>
    </submittedName>
</protein>
<dbReference type="CDD" id="cd00130">
    <property type="entry name" value="PAS"/>
    <property type="match status" value="1"/>
</dbReference>
<dbReference type="Gene3D" id="3.30.450.40">
    <property type="match status" value="1"/>
</dbReference>
<name>A0ABZ3IHD9_9FIRM</name>
<evidence type="ECO:0000256" key="3">
    <source>
        <dbReference type="ARBA" id="ARBA00023015"/>
    </source>
</evidence>
<dbReference type="InterPro" id="IPR009057">
    <property type="entry name" value="Homeodomain-like_sf"/>
</dbReference>
<dbReference type="EMBL" id="CP155573">
    <property type="protein sequence ID" value="XFO64844.1"/>
    <property type="molecule type" value="Genomic_DNA"/>
</dbReference>
<dbReference type="PROSITE" id="PS50045">
    <property type="entry name" value="SIGMA54_INTERACT_4"/>
    <property type="match status" value="1"/>
</dbReference>
<dbReference type="Gene3D" id="3.30.450.20">
    <property type="entry name" value="PAS domain"/>
    <property type="match status" value="1"/>
</dbReference>
<accession>A0ABZ3IHD9</accession>
<dbReference type="RefSeq" id="WP_211289870.1">
    <property type="nucleotide sequence ID" value="NZ_CP155573.1"/>
</dbReference>
<evidence type="ECO:0000259" key="6">
    <source>
        <dbReference type="PROSITE" id="PS50045"/>
    </source>
</evidence>
<dbReference type="Proteomes" id="UP000216752">
    <property type="component" value="Chromosome"/>
</dbReference>
<dbReference type="InterPro" id="IPR025944">
    <property type="entry name" value="Sigma_54_int_dom_CS"/>
</dbReference>
<dbReference type="SMART" id="SM00382">
    <property type="entry name" value="AAA"/>
    <property type="match status" value="1"/>
</dbReference>
<organism evidence="7 8">
    <name type="scientific">Sporomusa silvacetica DSM 10669</name>
    <dbReference type="NCBI Taxonomy" id="1123289"/>
    <lineage>
        <taxon>Bacteria</taxon>
        <taxon>Bacillati</taxon>
        <taxon>Bacillota</taxon>
        <taxon>Negativicutes</taxon>
        <taxon>Selenomonadales</taxon>
        <taxon>Sporomusaceae</taxon>
        <taxon>Sporomusa</taxon>
    </lineage>
</organism>
<dbReference type="PROSITE" id="PS00688">
    <property type="entry name" value="SIGMA54_INTERACT_3"/>
    <property type="match status" value="1"/>
</dbReference>
<evidence type="ECO:0000313" key="8">
    <source>
        <dbReference type="Proteomes" id="UP000216752"/>
    </source>
</evidence>
<reference evidence="7" key="1">
    <citation type="submission" date="2024-05" db="EMBL/GenBank/DDBJ databases">
        <title>Isolation and characterization of Sporomusa carbonis sp. nov., a carboxydotrophic hydrogenogen in the genus of Sporomusa isolated from a charcoal burning pile.</title>
        <authorList>
            <person name="Boeer T."/>
            <person name="Rosenbaum F."/>
            <person name="Eysell L."/>
            <person name="Mueller V."/>
            <person name="Daniel R."/>
            <person name="Poehlein A."/>
        </authorList>
    </citation>
    <scope>NUCLEOTIDE SEQUENCE [LARGE SCALE GENOMIC DNA]</scope>
    <source>
        <strain evidence="7">DSM 10669</strain>
    </source>
</reference>
<dbReference type="PROSITE" id="PS00676">
    <property type="entry name" value="SIGMA54_INTERACT_2"/>
    <property type="match status" value="1"/>
</dbReference>
<dbReference type="Gene3D" id="3.40.50.300">
    <property type="entry name" value="P-loop containing nucleotide triphosphate hydrolases"/>
    <property type="match status" value="1"/>
</dbReference>
<dbReference type="SUPFAM" id="SSF55785">
    <property type="entry name" value="PYP-like sensor domain (PAS domain)"/>
    <property type="match status" value="1"/>
</dbReference>
<feature type="domain" description="Sigma-54 factor interaction" evidence="6">
    <location>
        <begin position="354"/>
        <end position="583"/>
    </location>
</feature>
<gene>
    <name evidence="7" type="primary">acoR_1</name>
    <name evidence="7" type="ORF">SPSIL_009530</name>
</gene>
<keyword evidence="4" id="KW-0238">DNA-binding</keyword>
<dbReference type="InterPro" id="IPR025662">
    <property type="entry name" value="Sigma_54_int_dom_ATP-bd_1"/>
</dbReference>
<dbReference type="Pfam" id="PF00158">
    <property type="entry name" value="Sigma54_activat"/>
    <property type="match status" value="1"/>
</dbReference>
<dbReference type="Pfam" id="PF02954">
    <property type="entry name" value="HTH_8"/>
    <property type="match status" value="1"/>
</dbReference>
<dbReference type="InterPro" id="IPR003593">
    <property type="entry name" value="AAA+_ATPase"/>
</dbReference>
<keyword evidence="5" id="KW-0804">Transcription</keyword>
<sequence>MKQLLLSTFISNIELPNPKNFEEISEKIKKQKINVLENKIPKKEVDSVRPEIVQSWLRSKKCGLSYQIYNYPPVLDKKQFKQLLNEKDFFIKTTEKAITELEGILFNAGILLTDEKGVILKLSSELETHNNLTMLAPGSIWNEETIGTCAHGMCILFKRPIQLYGPEHYCGIFDSFSCSAAPIFNSEGNLEGTITISSPYIYNQSSHTLGLVTMLASIIQKEFQVSRKEELLNIALSQVNDAILVINKLGIISEINQNAEEMFKSIDTNLVGTSIYEILNDKLLINTVLETGKPIVNKNIEIRKLNKSFSCSIQLVKNNDNKFGYVVNLRPADYQEKKRQKTCGLSATYTFDRIIGDSKKLTQTKKMAKKFAHFNLNILLLGETGTGKELFAQAIHNEGRPDGPYVAINCAAIPSNLIESELFGYEAGSFTGAERGGKPGKIELANGGTLFLDEIGDMPLNLQAVLLRVLEDGKVMRLGGSEYIPVDFRLIAATNKNLLELAKNEQFREDLYYRIAAFQIKIPSLIHREADIFQLIDNFINFYSTTHAMKRPTLSKEAKYALLNYNWPGNVRQLKNTIFYAMCMSIDMETDPVILPEHLPEDILDYVNIPLIANDMLENELLPLSNDIELQDDKLTVKNIEENLIKKVLSDTNRVEDAAKVLGISKSTLYRKLKTYGLKEKRYDF</sequence>
<dbReference type="PROSITE" id="PS00675">
    <property type="entry name" value="SIGMA54_INTERACT_1"/>
    <property type="match status" value="1"/>
</dbReference>
<dbReference type="PANTHER" id="PTHR32071:SF57">
    <property type="entry name" value="C4-DICARBOXYLATE TRANSPORT TRANSCRIPTIONAL REGULATORY PROTEIN DCTD"/>
    <property type="match status" value="1"/>
</dbReference>
<dbReference type="SUPFAM" id="SSF52540">
    <property type="entry name" value="P-loop containing nucleoside triphosphate hydrolases"/>
    <property type="match status" value="1"/>
</dbReference>
<dbReference type="Pfam" id="PF25601">
    <property type="entry name" value="AAA_lid_14"/>
    <property type="match status" value="1"/>
</dbReference>
<dbReference type="SUPFAM" id="SSF46689">
    <property type="entry name" value="Homeodomain-like"/>
    <property type="match status" value="1"/>
</dbReference>
<dbReference type="InterPro" id="IPR027417">
    <property type="entry name" value="P-loop_NTPase"/>
</dbReference>
<dbReference type="InterPro" id="IPR058031">
    <property type="entry name" value="AAA_lid_NorR"/>
</dbReference>
<keyword evidence="3" id="KW-0805">Transcription regulation</keyword>
<dbReference type="InterPro" id="IPR029016">
    <property type="entry name" value="GAF-like_dom_sf"/>
</dbReference>
<evidence type="ECO:0000256" key="2">
    <source>
        <dbReference type="ARBA" id="ARBA00022840"/>
    </source>
</evidence>
<dbReference type="InterPro" id="IPR000014">
    <property type="entry name" value="PAS"/>
</dbReference>
<evidence type="ECO:0000256" key="4">
    <source>
        <dbReference type="ARBA" id="ARBA00023125"/>
    </source>
</evidence>
<dbReference type="CDD" id="cd00009">
    <property type="entry name" value="AAA"/>
    <property type="match status" value="1"/>
</dbReference>